<dbReference type="Pfam" id="PF24819">
    <property type="entry name" value="DUF7710"/>
    <property type="match status" value="1"/>
</dbReference>
<dbReference type="AlphaFoldDB" id="A0A927BFL0"/>
<evidence type="ECO:0000259" key="1">
    <source>
        <dbReference type="Pfam" id="PF24819"/>
    </source>
</evidence>
<proteinExistence type="predicted"/>
<comment type="caution">
    <text evidence="2">The sequence shown here is derived from an EMBL/GenBank/DDBJ whole genome shotgun (WGS) entry which is preliminary data.</text>
</comment>
<dbReference type="InterPro" id="IPR056127">
    <property type="entry name" value="DUF7710"/>
</dbReference>
<name>A0A927BFL0_9BACT</name>
<keyword evidence="3" id="KW-1185">Reference proteome</keyword>
<organism evidence="2 3">
    <name type="scientific">Hymenobacter montanus</name>
    <dbReference type="NCBI Taxonomy" id="2771359"/>
    <lineage>
        <taxon>Bacteria</taxon>
        <taxon>Pseudomonadati</taxon>
        <taxon>Bacteroidota</taxon>
        <taxon>Cytophagia</taxon>
        <taxon>Cytophagales</taxon>
        <taxon>Hymenobacteraceae</taxon>
        <taxon>Hymenobacter</taxon>
    </lineage>
</organism>
<dbReference type="EMBL" id="JACXAD010000020">
    <property type="protein sequence ID" value="MBD2769516.1"/>
    <property type="molecule type" value="Genomic_DNA"/>
</dbReference>
<gene>
    <name evidence="2" type="ORF">IC235_16635</name>
</gene>
<dbReference type="Proteomes" id="UP000612233">
    <property type="component" value="Unassembled WGS sequence"/>
</dbReference>
<sequence length="95" mass="10693">MAQVATGSGVWVFHGVGGHFASGVFTTREKAEAWIEHHGLTGVLTRYPLDQGVYDWALEQQAFQPSKPEHTQASFIQRFTSANQEHYHYDPQDFG</sequence>
<protein>
    <recommendedName>
        <fullName evidence="1">DUF7710 domain-containing protein</fullName>
    </recommendedName>
</protein>
<feature type="domain" description="DUF7710" evidence="1">
    <location>
        <begin position="10"/>
        <end position="90"/>
    </location>
</feature>
<reference evidence="2" key="1">
    <citation type="submission" date="2020-09" db="EMBL/GenBank/DDBJ databases">
        <authorList>
            <person name="Kim M.K."/>
        </authorList>
    </citation>
    <scope>NUCLEOTIDE SEQUENCE</scope>
    <source>
        <strain evidence="2">BT664</strain>
    </source>
</reference>
<evidence type="ECO:0000313" key="3">
    <source>
        <dbReference type="Proteomes" id="UP000612233"/>
    </source>
</evidence>
<evidence type="ECO:0000313" key="2">
    <source>
        <dbReference type="EMBL" id="MBD2769516.1"/>
    </source>
</evidence>
<accession>A0A927BFL0</accession>